<keyword evidence="1" id="KW-0732">Signal</keyword>
<evidence type="ECO:0008006" key="4">
    <source>
        <dbReference type="Google" id="ProtNLM"/>
    </source>
</evidence>
<dbReference type="EMBL" id="JBHRTI010000007">
    <property type="protein sequence ID" value="MFC3148459.1"/>
    <property type="molecule type" value="Genomic_DNA"/>
</dbReference>
<feature type="signal peptide" evidence="1">
    <location>
        <begin position="1"/>
        <end position="19"/>
    </location>
</feature>
<keyword evidence="3" id="KW-1185">Reference proteome</keyword>
<proteinExistence type="predicted"/>
<organism evidence="2 3">
    <name type="scientific">Piscinibacterium candidicorallinum</name>
    <dbReference type="NCBI Taxonomy" id="1793872"/>
    <lineage>
        <taxon>Bacteria</taxon>
        <taxon>Pseudomonadati</taxon>
        <taxon>Pseudomonadota</taxon>
        <taxon>Betaproteobacteria</taxon>
        <taxon>Burkholderiales</taxon>
        <taxon>Piscinibacterium</taxon>
    </lineage>
</organism>
<dbReference type="Proteomes" id="UP001595556">
    <property type="component" value="Unassembled WGS sequence"/>
</dbReference>
<evidence type="ECO:0000256" key="1">
    <source>
        <dbReference type="SAM" id="SignalP"/>
    </source>
</evidence>
<evidence type="ECO:0000313" key="2">
    <source>
        <dbReference type="EMBL" id="MFC3148459.1"/>
    </source>
</evidence>
<sequence>MKHLLVASITFGLAAACLAQPAAPAAPAAKAVPPVASKSVPAMLTGETFKTEAEVLSVDAAKREVTVRMADGQVVSKTLGPEVKNFAQIKAGDRVEATYTRSLRVSFKKGGGVRSTNELKDSANAAPGAKPGAAVVRELRFVADITEMDARTGIVTVKGASGQTYTAKLTNPAVLKGYAVGDQAEGVFREVAALRVVTPAK</sequence>
<dbReference type="PROSITE" id="PS51257">
    <property type="entry name" value="PROKAR_LIPOPROTEIN"/>
    <property type="match status" value="1"/>
</dbReference>
<protein>
    <recommendedName>
        <fullName evidence="4">DUF5666 domain-containing protein</fullName>
    </recommendedName>
</protein>
<evidence type="ECO:0000313" key="3">
    <source>
        <dbReference type="Proteomes" id="UP001595556"/>
    </source>
</evidence>
<reference evidence="3" key="1">
    <citation type="journal article" date="2019" name="Int. J. Syst. Evol. Microbiol.">
        <title>The Global Catalogue of Microorganisms (GCM) 10K type strain sequencing project: providing services to taxonomists for standard genome sequencing and annotation.</title>
        <authorList>
            <consortium name="The Broad Institute Genomics Platform"/>
            <consortium name="The Broad Institute Genome Sequencing Center for Infectious Disease"/>
            <person name="Wu L."/>
            <person name="Ma J."/>
        </authorList>
    </citation>
    <scope>NUCLEOTIDE SEQUENCE [LARGE SCALE GENOMIC DNA]</scope>
    <source>
        <strain evidence="3">KCTC 52168</strain>
    </source>
</reference>
<dbReference type="RefSeq" id="WP_377304450.1">
    <property type="nucleotide sequence ID" value="NZ_CP180191.1"/>
</dbReference>
<comment type="caution">
    <text evidence="2">The sequence shown here is derived from an EMBL/GenBank/DDBJ whole genome shotgun (WGS) entry which is preliminary data.</text>
</comment>
<name>A0ABV7H3F9_9BURK</name>
<gene>
    <name evidence="2" type="ORF">ACFOEN_12580</name>
</gene>
<feature type="chain" id="PRO_5046201786" description="DUF5666 domain-containing protein" evidence="1">
    <location>
        <begin position="20"/>
        <end position="201"/>
    </location>
</feature>
<accession>A0ABV7H3F9</accession>